<dbReference type="Gene3D" id="3.40.50.720">
    <property type="entry name" value="NAD(P)-binding Rossmann-like Domain"/>
    <property type="match status" value="1"/>
</dbReference>
<keyword evidence="7 11" id="KW-0520">NAD</keyword>
<dbReference type="InterPro" id="IPR022383">
    <property type="entry name" value="Lactate/malate_DH_C"/>
</dbReference>
<dbReference type="InterPro" id="IPR010097">
    <property type="entry name" value="Malate_DH_type1"/>
</dbReference>
<proteinExistence type="inferred from homology"/>
<evidence type="ECO:0000313" key="16">
    <source>
        <dbReference type="RefSeq" id="XP_030765731.1"/>
    </source>
</evidence>
<feature type="binding site" evidence="11">
    <location>
        <position position="251"/>
    </location>
    <ligand>
        <name>NAD(+)</name>
        <dbReference type="ChEBI" id="CHEBI:57540"/>
    </ligand>
</feature>
<evidence type="ECO:0000256" key="8">
    <source>
        <dbReference type="ARBA" id="ARBA00048313"/>
    </source>
</evidence>
<evidence type="ECO:0000256" key="12">
    <source>
        <dbReference type="RuleBase" id="RU003369"/>
    </source>
</evidence>
<dbReference type="PANTHER" id="PTHR11540:SF16">
    <property type="entry name" value="MALATE DEHYDROGENASE, MITOCHONDRIAL"/>
    <property type="match status" value="1"/>
</dbReference>
<dbReference type="Pfam" id="PF02866">
    <property type="entry name" value="Ldh_1_C"/>
    <property type="match status" value="1"/>
</dbReference>
<feature type="binding site" evidence="11">
    <location>
        <begin position="32"/>
        <end position="38"/>
    </location>
    <ligand>
        <name>NAD(+)</name>
        <dbReference type="ChEBI" id="CHEBI:57540"/>
    </ligand>
</feature>
<dbReference type="EC" id="1.1.1.37" evidence="3"/>
<dbReference type="Pfam" id="PF00056">
    <property type="entry name" value="Ldh_1_N"/>
    <property type="match status" value="1"/>
</dbReference>
<dbReference type="PANTHER" id="PTHR11540">
    <property type="entry name" value="MALATE AND LACTATE DEHYDROGENASE"/>
    <property type="match status" value="1"/>
</dbReference>
<feature type="binding site" evidence="10">
    <location>
        <position position="110"/>
    </location>
    <ligand>
        <name>substrate</name>
    </ligand>
</feature>
<evidence type="ECO:0000256" key="10">
    <source>
        <dbReference type="PIRSR" id="PIRSR000102-2"/>
    </source>
</evidence>
<sequence length="345" mass="36742">MFRKSICTSFLFRKSFLRTTPQNFKHNVAIIGASGGIGQPLSLLLKLNPNIGELRLHDLKDIPGVAADLSHIETAVSVSHADGRDYGSTLKGADIIVVPAGMPRKPGMKREDLFNTNAQVVYDVAKGMAEHSPDAILIIITNPINAVVPIACEVLKDAGKLNPRKIFGCSTLDSVRTNTFVAGIIGADPKTVNIPVIGGHSGITIIPLISRSTPPACIEGEQLSKLITRVQDAGTEVVKAKAGKGSATLSMAYAASRLTFSMLRALDGEANIVESAYVLSDVVPEVKYFATPLVLGKCGIEKNLGLGKLSDAEQKMVCEALEPLKKEIAKGEKFVQDQKCGGKKK</sequence>
<evidence type="ECO:0000256" key="7">
    <source>
        <dbReference type="ARBA" id="ARBA00023027"/>
    </source>
</evidence>
<evidence type="ECO:0000256" key="9">
    <source>
        <dbReference type="PIRSR" id="PIRSR000102-1"/>
    </source>
</evidence>
<accession>A0A6J2YR38</accession>
<evidence type="ECO:0000256" key="6">
    <source>
        <dbReference type="ARBA" id="ARBA00023002"/>
    </source>
</evidence>
<dbReference type="GO" id="GO:0030060">
    <property type="term" value="F:L-malate dehydrogenase (NAD+) activity"/>
    <property type="evidence" value="ECO:0007669"/>
    <property type="project" value="UniProtKB-EC"/>
</dbReference>
<comment type="catalytic activity">
    <reaction evidence="8">
        <text>(S)-malate + NAD(+) = oxaloacetate + NADH + H(+)</text>
        <dbReference type="Rhea" id="RHEA:21432"/>
        <dbReference type="ChEBI" id="CHEBI:15378"/>
        <dbReference type="ChEBI" id="CHEBI:15589"/>
        <dbReference type="ChEBI" id="CHEBI:16452"/>
        <dbReference type="ChEBI" id="CHEBI:57540"/>
        <dbReference type="ChEBI" id="CHEBI:57945"/>
        <dbReference type="EC" id="1.1.1.37"/>
    </reaction>
</comment>
<evidence type="ECO:0000259" key="14">
    <source>
        <dbReference type="Pfam" id="PF02866"/>
    </source>
</evidence>
<dbReference type="GO" id="GO:0005739">
    <property type="term" value="C:mitochondrion"/>
    <property type="evidence" value="ECO:0007669"/>
    <property type="project" value="TreeGrafter"/>
</dbReference>
<evidence type="ECO:0000313" key="15">
    <source>
        <dbReference type="Proteomes" id="UP000504635"/>
    </source>
</evidence>
<organism evidence="15 16">
    <name type="scientific">Sitophilus oryzae</name>
    <name type="common">Rice weevil</name>
    <name type="synonym">Curculio oryzae</name>
    <dbReference type="NCBI Taxonomy" id="7048"/>
    <lineage>
        <taxon>Eukaryota</taxon>
        <taxon>Metazoa</taxon>
        <taxon>Ecdysozoa</taxon>
        <taxon>Arthropoda</taxon>
        <taxon>Hexapoda</taxon>
        <taxon>Insecta</taxon>
        <taxon>Pterygota</taxon>
        <taxon>Neoptera</taxon>
        <taxon>Endopterygota</taxon>
        <taxon>Coleoptera</taxon>
        <taxon>Polyphaga</taxon>
        <taxon>Cucujiformia</taxon>
        <taxon>Curculionidae</taxon>
        <taxon>Dryophthorinae</taxon>
        <taxon>Sitophilus</taxon>
    </lineage>
</organism>
<dbReference type="Gene3D" id="3.90.110.10">
    <property type="entry name" value="Lactate dehydrogenase/glycoside hydrolase, family 4, C-terminal"/>
    <property type="match status" value="1"/>
</dbReference>
<protein>
    <recommendedName>
        <fullName evidence="4">Malate dehydrogenase, mitochondrial</fullName>
        <ecNumber evidence="3">1.1.1.37</ecNumber>
    </recommendedName>
</protein>
<dbReference type="Proteomes" id="UP000504635">
    <property type="component" value="Unplaced"/>
</dbReference>
<reference evidence="16" key="1">
    <citation type="submission" date="2025-08" db="UniProtKB">
        <authorList>
            <consortium name="RefSeq"/>
        </authorList>
    </citation>
    <scope>IDENTIFICATION</scope>
    <source>
        <tissue evidence="16">Gonads</tissue>
    </source>
</reference>
<dbReference type="FunFam" id="3.90.110.10:FF:000001">
    <property type="entry name" value="Malate dehydrogenase"/>
    <property type="match status" value="1"/>
</dbReference>
<evidence type="ECO:0000256" key="2">
    <source>
        <dbReference type="ARBA" id="ARBA00011738"/>
    </source>
</evidence>
<comment type="subunit">
    <text evidence="2">Homodimer.</text>
</comment>
<dbReference type="CDD" id="cd01337">
    <property type="entry name" value="MDH_glyoxysomal_mitochondrial"/>
    <property type="match status" value="1"/>
</dbReference>
<dbReference type="GO" id="GO:0006099">
    <property type="term" value="P:tricarboxylic acid cycle"/>
    <property type="evidence" value="ECO:0007669"/>
    <property type="project" value="UniProtKB-KW"/>
</dbReference>
<dbReference type="SUPFAM" id="SSF51735">
    <property type="entry name" value="NAD(P)-binding Rossmann-fold domains"/>
    <property type="match status" value="1"/>
</dbReference>
<evidence type="ECO:0000256" key="5">
    <source>
        <dbReference type="ARBA" id="ARBA00022532"/>
    </source>
</evidence>
<dbReference type="AlphaFoldDB" id="A0A6J2YR38"/>
<keyword evidence="5" id="KW-0816">Tricarboxylic acid cycle</keyword>
<dbReference type="GeneID" id="115889789"/>
<feature type="active site" description="Proton acceptor" evidence="9">
    <location>
        <position position="200"/>
    </location>
</feature>
<dbReference type="FunFam" id="3.40.50.720:FF:000013">
    <property type="entry name" value="Malate dehydrogenase"/>
    <property type="match status" value="1"/>
</dbReference>
<feature type="binding site" evidence="11">
    <location>
        <begin position="140"/>
        <end position="142"/>
    </location>
    <ligand>
        <name>NAD(+)</name>
        <dbReference type="ChEBI" id="CHEBI:57540"/>
    </ligand>
</feature>
<dbReference type="SUPFAM" id="SSF56327">
    <property type="entry name" value="LDH C-terminal domain-like"/>
    <property type="match status" value="1"/>
</dbReference>
<keyword evidence="15" id="KW-1185">Reference proteome</keyword>
<dbReference type="RefSeq" id="XP_030765731.1">
    <property type="nucleotide sequence ID" value="XM_030909871.1"/>
</dbReference>
<dbReference type="InParanoid" id="A0A6J2YR38"/>
<feature type="binding site" evidence="10">
    <location>
        <position position="142"/>
    </location>
    <ligand>
        <name>substrate</name>
    </ligand>
</feature>
<dbReference type="KEGG" id="soy:115889789"/>
<name>A0A6J2YR38_SITOR</name>
<feature type="binding site" evidence="10">
    <location>
        <position position="176"/>
    </location>
    <ligand>
        <name>substrate</name>
    </ligand>
</feature>
<comment type="similarity">
    <text evidence="1">Belongs to the LDH/MDH superfamily. MDH type 1 family.</text>
</comment>
<dbReference type="OrthoDB" id="4069699at2759"/>
<dbReference type="NCBIfam" id="TIGR01772">
    <property type="entry name" value="MDH_euk_gproteo"/>
    <property type="match status" value="1"/>
</dbReference>
<dbReference type="InterPro" id="IPR036291">
    <property type="entry name" value="NAD(P)-bd_dom_sf"/>
</dbReference>
<evidence type="ECO:0000259" key="13">
    <source>
        <dbReference type="Pfam" id="PF00056"/>
    </source>
</evidence>
<gene>
    <name evidence="16" type="primary">LOC115889789</name>
</gene>
<evidence type="ECO:0000256" key="11">
    <source>
        <dbReference type="PIRSR" id="PIRSR000102-3"/>
    </source>
</evidence>
<feature type="binding site" evidence="11">
    <location>
        <position position="58"/>
    </location>
    <ligand>
        <name>NAD(+)</name>
        <dbReference type="ChEBI" id="CHEBI:57540"/>
    </ligand>
</feature>
<dbReference type="GO" id="GO:0019752">
    <property type="term" value="P:carboxylic acid metabolic process"/>
    <property type="evidence" value="ECO:0007669"/>
    <property type="project" value="InterPro"/>
</dbReference>
<dbReference type="InterPro" id="IPR015955">
    <property type="entry name" value="Lactate_DH/Glyco_Ohase_4_C"/>
</dbReference>
<evidence type="ECO:0000256" key="1">
    <source>
        <dbReference type="ARBA" id="ARBA00008824"/>
    </source>
</evidence>
<dbReference type="InterPro" id="IPR001557">
    <property type="entry name" value="L-lactate/malate_DH"/>
</dbReference>
<evidence type="ECO:0000256" key="4">
    <source>
        <dbReference type="ARBA" id="ARBA00016075"/>
    </source>
</evidence>
<keyword evidence="6 12" id="KW-0560">Oxidoreductase</keyword>
<dbReference type="PIRSF" id="PIRSF000102">
    <property type="entry name" value="Lac_mal_DH"/>
    <property type="match status" value="1"/>
</dbReference>
<evidence type="ECO:0000256" key="3">
    <source>
        <dbReference type="ARBA" id="ARBA00012995"/>
    </source>
</evidence>
<dbReference type="InterPro" id="IPR001236">
    <property type="entry name" value="Lactate/malate_DH_N"/>
</dbReference>
<feature type="domain" description="Lactate/malate dehydrogenase N-terminal" evidence="13">
    <location>
        <begin position="27"/>
        <end position="168"/>
    </location>
</feature>
<feature type="binding site" evidence="11">
    <location>
        <position position="117"/>
    </location>
    <ligand>
        <name>NAD(+)</name>
        <dbReference type="ChEBI" id="CHEBI:57540"/>
    </ligand>
</feature>
<feature type="domain" description="Lactate/malate dehydrogenase C-terminal" evidence="14">
    <location>
        <begin position="171"/>
        <end position="335"/>
    </location>
</feature>
<feature type="binding site" evidence="10">
    <location>
        <position position="104"/>
    </location>
    <ligand>
        <name>substrate</name>
    </ligand>
</feature>